<comment type="similarity">
    <text evidence="1">Belongs to the UDP-glycosyltransferase family.</text>
</comment>
<evidence type="ECO:0000313" key="3">
    <source>
        <dbReference type="EMBL" id="RLN19756.1"/>
    </source>
</evidence>
<dbReference type="Proteomes" id="UP000275267">
    <property type="component" value="Unassembled WGS sequence"/>
</dbReference>
<name>A0A3L6SIK4_PANMI</name>
<dbReference type="EMBL" id="PQIB02000005">
    <property type="protein sequence ID" value="RLN19756.1"/>
    <property type="molecule type" value="Genomic_DNA"/>
</dbReference>
<dbReference type="GO" id="GO:0080044">
    <property type="term" value="F:quercetin 7-O-glucosyltransferase activity"/>
    <property type="evidence" value="ECO:0007669"/>
    <property type="project" value="TreeGrafter"/>
</dbReference>
<dbReference type="AlphaFoldDB" id="A0A3L6SIK4"/>
<dbReference type="PANTHER" id="PTHR11926:SF1412">
    <property type="entry name" value="UDP-GLYCOSYLTRANSFERASE 83A1-LIKE"/>
    <property type="match status" value="1"/>
</dbReference>
<protein>
    <submittedName>
        <fullName evidence="3">UDP-glycosyltransferase 83A1-like</fullName>
    </submittedName>
</protein>
<comment type="caution">
    <text evidence="3">The sequence shown here is derived from an EMBL/GenBank/DDBJ whole genome shotgun (WGS) entry which is preliminary data.</text>
</comment>
<feature type="compositionally biased region" description="Basic residues" evidence="2">
    <location>
        <begin position="182"/>
        <end position="192"/>
    </location>
</feature>
<sequence>MDAAAAAPHVMVLPFPAQGHATPLMELSHRLVDRGFRVTFVNTEPIHALVLAALRPSAAGGGSGLPDGIRLVSVPDGLADGDDRRDLCRFVDALSRCIPGYVERLLRETKVKWLVGDVNMGMCFEAARKLGVRVAAVFPASAACLATLFKVPQLIEGGFFDDKDRMTQAFRSGTVRSSSPRGCRRSSRRRCRGASTAPSKDRKFGYQLVSRNTKAARRHAEVVVCNSFRDAEAAAFELFPGILPVGPLFADAELRRPVGQLLPEDTGCLRWLNAQPDGSAVYVAFGSFTIFDPRQFMELAEGLELTDRPFL</sequence>
<reference evidence="4" key="1">
    <citation type="journal article" date="2019" name="Nat. Commun.">
        <title>The genome of broomcorn millet.</title>
        <authorList>
            <person name="Zou C."/>
            <person name="Miki D."/>
            <person name="Li D."/>
            <person name="Tang Q."/>
            <person name="Xiao L."/>
            <person name="Rajput S."/>
            <person name="Deng P."/>
            <person name="Jia W."/>
            <person name="Huang R."/>
            <person name="Zhang M."/>
            <person name="Sun Y."/>
            <person name="Hu J."/>
            <person name="Fu X."/>
            <person name="Schnable P.S."/>
            <person name="Li F."/>
            <person name="Zhang H."/>
            <person name="Feng B."/>
            <person name="Zhu X."/>
            <person name="Liu R."/>
            <person name="Schnable J.C."/>
            <person name="Zhu J.-K."/>
            <person name="Zhang H."/>
        </authorList>
    </citation>
    <scope>NUCLEOTIDE SEQUENCE [LARGE SCALE GENOMIC DNA]</scope>
</reference>
<organism evidence="3 4">
    <name type="scientific">Panicum miliaceum</name>
    <name type="common">Proso millet</name>
    <name type="synonym">Broomcorn millet</name>
    <dbReference type="NCBI Taxonomy" id="4540"/>
    <lineage>
        <taxon>Eukaryota</taxon>
        <taxon>Viridiplantae</taxon>
        <taxon>Streptophyta</taxon>
        <taxon>Embryophyta</taxon>
        <taxon>Tracheophyta</taxon>
        <taxon>Spermatophyta</taxon>
        <taxon>Magnoliopsida</taxon>
        <taxon>Liliopsida</taxon>
        <taxon>Poales</taxon>
        <taxon>Poaceae</taxon>
        <taxon>PACMAD clade</taxon>
        <taxon>Panicoideae</taxon>
        <taxon>Panicodae</taxon>
        <taxon>Paniceae</taxon>
        <taxon>Panicinae</taxon>
        <taxon>Panicum</taxon>
        <taxon>Panicum sect. Panicum</taxon>
    </lineage>
</organism>
<keyword evidence="4" id="KW-1185">Reference proteome</keyword>
<feature type="region of interest" description="Disordered" evidence="2">
    <location>
        <begin position="174"/>
        <end position="200"/>
    </location>
</feature>
<dbReference type="OrthoDB" id="5835829at2759"/>
<proteinExistence type="inferred from homology"/>
<accession>A0A3L6SIK4</accession>
<evidence type="ECO:0000256" key="1">
    <source>
        <dbReference type="ARBA" id="ARBA00009995"/>
    </source>
</evidence>
<dbReference type="GO" id="GO:0080043">
    <property type="term" value="F:quercetin 3-O-glucosyltransferase activity"/>
    <property type="evidence" value="ECO:0007669"/>
    <property type="project" value="TreeGrafter"/>
</dbReference>
<dbReference type="PANTHER" id="PTHR11926">
    <property type="entry name" value="GLUCOSYL/GLUCURONOSYL TRANSFERASES"/>
    <property type="match status" value="1"/>
</dbReference>
<dbReference type="STRING" id="4540.A0A3L6SIK4"/>
<dbReference type="FunFam" id="3.40.50.2000:FF:000108">
    <property type="entry name" value="UDP-glycosyltransferase 83A1"/>
    <property type="match status" value="1"/>
</dbReference>
<evidence type="ECO:0000256" key="2">
    <source>
        <dbReference type="SAM" id="MobiDB-lite"/>
    </source>
</evidence>
<gene>
    <name evidence="3" type="ORF">C2845_PM02G05690</name>
</gene>
<dbReference type="Gene3D" id="3.40.50.2000">
    <property type="entry name" value="Glycogen Phosphorylase B"/>
    <property type="match status" value="2"/>
</dbReference>
<evidence type="ECO:0000313" key="4">
    <source>
        <dbReference type="Proteomes" id="UP000275267"/>
    </source>
</evidence>
<dbReference type="SUPFAM" id="SSF53756">
    <property type="entry name" value="UDP-Glycosyltransferase/glycogen phosphorylase"/>
    <property type="match status" value="1"/>
</dbReference>